<feature type="transmembrane region" description="Helical" evidence="5">
    <location>
        <begin position="37"/>
        <end position="58"/>
    </location>
</feature>
<name>I1XLP4_METNJ</name>
<dbReference type="HOGENOM" id="CLU_016047_14_2_6"/>
<feature type="transmembrane region" description="Helical" evidence="5">
    <location>
        <begin position="12"/>
        <end position="31"/>
    </location>
</feature>
<reference evidence="7 8" key="1">
    <citation type="journal article" date="2012" name="J. Bacteriol.">
        <title>Complete genome sequences of Methylophaga sp. strain JAM1 and Methylophaga sp. strain JAM7.</title>
        <authorList>
            <person name="Villeneuve C."/>
            <person name="Martineau C."/>
            <person name="Mauffrey F."/>
            <person name="Villemur R."/>
        </authorList>
    </citation>
    <scope>NUCLEOTIDE SEQUENCE [LARGE SCALE GENOMIC DNA]</scope>
    <source>
        <strain evidence="7 8">JAM1</strain>
    </source>
</reference>
<sequence>MDALAVDFFGTSFTAALKLLIAFDATVWEIIQTSVSISVAAAGIAALLAIPAGVFTALTEFPGKTTLQHILNTLMAMPTVVIGLLLYGLFSRMGPLGELGLLYTQSAMIIAQSLLIFPIMMNLTLVTVNTADPRLIMTLKSLGANKWQQCFQVLKAVRLAVLVAILTGFGRAIGEVGAAMMLGGNIEGYTRTMTTAIALETSKGEFELALALGIVLLMIAFILNFALSWINRRLS</sequence>
<dbReference type="InterPro" id="IPR000515">
    <property type="entry name" value="MetI-like"/>
</dbReference>
<evidence type="ECO:0000313" key="7">
    <source>
        <dbReference type="EMBL" id="AFI85313.1"/>
    </source>
</evidence>
<dbReference type="PATRIC" id="fig|754476.3.peg.2474"/>
<keyword evidence="2 5" id="KW-0812">Transmembrane</keyword>
<dbReference type="STRING" id="754476.Q7A_2514"/>
<keyword evidence="8" id="KW-1185">Reference proteome</keyword>
<feature type="domain" description="ABC transmembrane type-1" evidence="6">
    <location>
        <begin position="31"/>
        <end position="227"/>
    </location>
</feature>
<dbReference type="InterPro" id="IPR049783">
    <property type="entry name" value="ABC_perm_TupB-like"/>
</dbReference>
<evidence type="ECO:0000256" key="4">
    <source>
        <dbReference type="ARBA" id="ARBA00023136"/>
    </source>
</evidence>
<feature type="transmembrane region" description="Helical" evidence="5">
    <location>
        <begin position="208"/>
        <end position="230"/>
    </location>
</feature>
<dbReference type="NCBIfam" id="NF038017">
    <property type="entry name" value="ABC_perm1"/>
    <property type="match status" value="1"/>
</dbReference>
<dbReference type="PANTHER" id="PTHR43632:SF1">
    <property type="entry name" value="PERMEASE COMPONENT OF TUNGSTATE ABC TRANSPORTER"/>
    <property type="match status" value="1"/>
</dbReference>
<dbReference type="InterPro" id="IPR035906">
    <property type="entry name" value="MetI-like_sf"/>
</dbReference>
<evidence type="ECO:0000256" key="1">
    <source>
        <dbReference type="ARBA" id="ARBA00004651"/>
    </source>
</evidence>
<dbReference type="Gene3D" id="1.10.3720.10">
    <property type="entry name" value="MetI-like"/>
    <property type="match status" value="1"/>
</dbReference>
<dbReference type="KEGG" id="mej:Q7A_2514"/>
<comment type="similarity">
    <text evidence="5">Belongs to the binding-protein-dependent transport system permease family.</text>
</comment>
<comment type="subcellular location">
    <subcellularLocation>
        <location evidence="1 5">Cell membrane</location>
        <topology evidence="1 5">Multi-pass membrane protein</topology>
    </subcellularLocation>
</comment>
<feature type="transmembrane region" description="Helical" evidence="5">
    <location>
        <begin position="110"/>
        <end position="131"/>
    </location>
</feature>
<proteinExistence type="inferred from homology"/>
<feature type="transmembrane region" description="Helical" evidence="5">
    <location>
        <begin position="152"/>
        <end position="173"/>
    </location>
</feature>
<evidence type="ECO:0000256" key="5">
    <source>
        <dbReference type="RuleBase" id="RU363032"/>
    </source>
</evidence>
<evidence type="ECO:0000313" key="8">
    <source>
        <dbReference type="Proteomes" id="UP000009144"/>
    </source>
</evidence>
<dbReference type="GO" id="GO:0005886">
    <property type="term" value="C:plasma membrane"/>
    <property type="evidence" value="ECO:0007669"/>
    <property type="project" value="UniProtKB-SubCell"/>
</dbReference>
<dbReference type="eggNOG" id="COG4662">
    <property type="taxonomic scope" value="Bacteria"/>
</dbReference>
<dbReference type="SUPFAM" id="SSF161098">
    <property type="entry name" value="MetI-like"/>
    <property type="match status" value="1"/>
</dbReference>
<accession>I1XLP4</accession>
<keyword evidence="4 5" id="KW-0472">Membrane</keyword>
<evidence type="ECO:0000259" key="6">
    <source>
        <dbReference type="PROSITE" id="PS50928"/>
    </source>
</evidence>
<dbReference type="RefSeq" id="WP_014707677.1">
    <property type="nucleotide sequence ID" value="NC_017857.3"/>
</dbReference>
<feature type="transmembrane region" description="Helical" evidence="5">
    <location>
        <begin position="70"/>
        <end position="90"/>
    </location>
</feature>
<dbReference type="CDD" id="cd06261">
    <property type="entry name" value="TM_PBP2"/>
    <property type="match status" value="1"/>
</dbReference>
<dbReference type="AlphaFoldDB" id="I1XLP4"/>
<organism evidence="7 8">
    <name type="scientific">Methylophaga nitratireducenticrescens</name>
    <dbReference type="NCBI Taxonomy" id="754476"/>
    <lineage>
        <taxon>Bacteria</taxon>
        <taxon>Pseudomonadati</taxon>
        <taxon>Pseudomonadota</taxon>
        <taxon>Gammaproteobacteria</taxon>
        <taxon>Thiotrichales</taxon>
        <taxon>Piscirickettsiaceae</taxon>
        <taxon>Methylophaga</taxon>
    </lineage>
</organism>
<keyword evidence="3 5" id="KW-1133">Transmembrane helix</keyword>
<dbReference type="Pfam" id="PF00528">
    <property type="entry name" value="BPD_transp_1"/>
    <property type="match status" value="1"/>
</dbReference>
<dbReference type="GO" id="GO:0055085">
    <property type="term" value="P:transmembrane transport"/>
    <property type="evidence" value="ECO:0007669"/>
    <property type="project" value="InterPro"/>
</dbReference>
<dbReference type="PROSITE" id="PS50928">
    <property type="entry name" value="ABC_TM1"/>
    <property type="match status" value="1"/>
</dbReference>
<gene>
    <name evidence="7" type="ordered locus">Q7A_2514</name>
</gene>
<evidence type="ECO:0000256" key="3">
    <source>
        <dbReference type="ARBA" id="ARBA00022989"/>
    </source>
</evidence>
<dbReference type="PANTHER" id="PTHR43632">
    <property type="entry name" value="PERMEASE COMPONENT OF TUNGSTATE ABC TRANSPORTER"/>
    <property type="match status" value="1"/>
</dbReference>
<dbReference type="EMBL" id="CP003390">
    <property type="protein sequence ID" value="AFI85313.1"/>
    <property type="molecule type" value="Genomic_DNA"/>
</dbReference>
<keyword evidence="5" id="KW-0813">Transport</keyword>
<protein>
    <submittedName>
        <fullName evidence="7">ABC-type tungstate transport system, permease protein</fullName>
    </submittedName>
</protein>
<evidence type="ECO:0000256" key="2">
    <source>
        <dbReference type="ARBA" id="ARBA00022692"/>
    </source>
</evidence>
<dbReference type="Proteomes" id="UP000009144">
    <property type="component" value="Chromosome"/>
</dbReference>
<reference evidence="7 8" key="2">
    <citation type="journal article" date="2013" name="Int. J. Syst. Evol. Microbiol.">
        <title>Methylophaga nitratireducenticrescens sp. nov. and Methylophaga frappieri sp. nov., isolated from the biofilm of the methanol-fed denitrification system treating the seawater at the Montreal Biodome.</title>
        <authorList>
            <person name="Villeneuve C."/>
            <person name="Martineau C."/>
            <person name="Mauffrey F."/>
            <person name="Villemur R."/>
        </authorList>
    </citation>
    <scope>NUCLEOTIDE SEQUENCE [LARGE SCALE GENOMIC DNA]</scope>
    <source>
        <strain evidence="7 8">JAM1</strain>
    </source>
</reference>